<organism evidence="2 3">
    <name type="scientific">Anaeramoeba ignava</name>
    <name type="common">Anaerobic marine amoeba</name>
    <dbReference type="NCBI Taxonomy" id="1746090"/>
    <lineage>
        <taxon>Eukaryota</taxon>
        <taxon>Metamonada</taxon>
        <taxon>Anaeramoebidae</taxon>
        <taxon>Anaeramoeba</taxon>
    </lineage>
</organism>
<evidence type="ECO:0000313" key="2">
    <source>
        <dbReference type="EMBL" id="KAJ5066831.1"/>
    </source>
</evidence>
<dbReference type="SMART" id="SM00173">
    <property type="entry name" value="RAS"/>
    <property type="match status" value="1"/>
</dbReference>
<dbReference type="SUPFAM" id="SSF52540">
    <property type="entry name" value="P-loop containing nucleoside triphosphate hydrolases"/>
    <property type="match status" value="1"/>
</dbReference>
<dbReference type="PANTHER" id="PTHR47978">
    <property type="match status" value="1"/>
</dbReference>
<dbReference type="Gene3D" id="3.40.50.300">
    <property type="entry name" value="P-loop containing nucleotide triphosphate hydrolases"/>
    <property type="match status" value="1"/>
</dbReference>
<dbReference type="NCBIfam" id="TIGR00231">
    <property type="entry name" value="small_GTP"/>
    <property type="match status" value="1"/>
</dbReference>
<proteinExistence type="predicted"/>
<accession>A0A9Q0L600</accession>
<dbReference type="SMART" id="SM00174">
    <property type="entry name" value="RHO"/>
    <property type="match status" value="1"/>
</dbReference>
<dbReference type="Pfam" id="PF00071">
    <property type="entry name" value="Ras"/>
    <property type="match status" value="1"/>
</dbReference>
<dbReference type="PRINTS" id="PR00449">
    <property type="entry name" value="RASTRNSFRMNG"/>
</dbReference>
<dbReference type="Proteomes" id="UP001149090">
    <property type="component" value="Unassembled WGS sequence"/>
</dbReference>
<keyword evidence="1" id="KW-0547">Nucleotide-binding</keyword>
<comment type="caution">
    <text evidence="2">The sequence shown here is derived from an EMBL/GenBank/DDBJ whole genome shotgun (WGS) entry which is preliminary data.</text>
</comment>
<evidence type="ECO:0000256" key="1">
    <source>
        <dbReference type="ARBA" id="ARBA00022741"/>
    </source>
</evidence>
<evidence type="ECO:0000313" key="3">
    <source>
        <dbReference type="Proteomes" id="UP001149090"/>
    </source>
</evidence>
<keyword evidence="3" id="KW-1185">Reference proteome</keyword>
<dbReference type="GO" id="GO:0003924">
    <property type="term" value="F:GTPase activity"/>
    <property type="evidence" value="ECO:0007669"/>
    <property type="project" value="InterPro"/>
</dbReference>
<dbReference type="GO" id="GO:0005525">
    <property type="term" value="F:GTP binding"/>
    <property type="evidence" value="ECO:0007669"/>
    <property type="project" value="InterPro"/>
</dbReference>
<dbReference type="SMART" id="SM00175">
    <property type="entry name" value="RAB"/>
    <property type="match status" value="1"/>
</dbReference>
<dbReference type="InterPro" id="IPR005225">
    <property type="entry name" value="Small_GTP-bd"/>
</dbReference>
<sequence length="198" mass="22732">MSFDVLFPISILGTSNVGKTSLILRYVDYTFESERKISFQVDFRTKDIEIEKKTIRLQIWDTAGLEEHQSQPTDALFRKGEAFILVFDLTNEKSLQELQDILAKIDDIAKVDPLIIFVGNKSDLPNQIESPEEHLKKIHKKDELNFFKTSAKTGDQVSEMFEFVAKGLYQIEKKKSEKKGENNNVIDLKPVEIKKGCC</sequence>
<dbReference type="EMBL" id="JAPDFW010000136">
    <property type="protein sequence ID" value="KAJ5066831.1"/>
    <property type="molecule type" value="Genomic_DNA"/>
</dbReference>
<reference evidence="2" key="1">
    <citation type="submission" date="2022-10" db="EMBL/GenBank/DDBJ databases">
        <title>Novel sulphate-reducing endosymbionts in the free-living metamonad Anaeramoeba.</title>
        <authorList>
            <person name="Jerlstrom-Hultqvist J."/>
            <person name="Cepicka I."/>
            <person name="Gallot-Lavallee L."/>
            <person name="Salas-Leiva D."/>
            <person name="Curtis B.A."/>
            <person name="Zahonova K."/>
            <person name="Pipaliya S."/>
            <person name="Dacks J."/>
            <person name="Roger A.J."/>
        </authorList>
    </citation>
    <scope>NUCLEOTIDE SEQUENCE</scope>
    <source>
        <strain evidence="2">BMAN</strain>
    </source>
</reference>
<protein>
    <submittedName>
        <fullName evidence="2">Ras-related protein rab-37</fullName>
    </submittedName>
</protein>
<dbReference type="InterPro" id="IPR027417">
    <property type="entry name" value="P-loop_NTPase"/>
</dbReference>
<dbReference type="PROSITE" id="PS51419">
    <property type="entry name" value="RAB"/>
    <property type="match status" value="1"/>
</dbReference>
<dbReference type="InterPro" id="IPR001806">
    <property type="entry name" value="Small_GTPase"/>
</dbReference>
<name>A0A9Q0L600_ANAIG</name>
<gene>
    <name evidence="2" type="ORF">M0811_03175</name>
</gene>
<dbReference type="PROSITE" id="PS51421">
    <property type="entry name" value="RAS"/>
    <property type="match status" value="1"/>
</dbReference>
<dbReference type="CDD" id="cd00154">
    <property type="entry name" value="Rab"/>
    <property type="match status" value="1"/>
</dbReference>
<dbReference type="AlphaFoldDB" id="A0A9Q0L600"/>
<dbReference type="FunFam" id="3.40.50.300:FF:001329">
    <property type="entry name" value="Small GTP-binding protein, putative"/>
    <property type="match status" value="1"/>
</dbReference>
<dbReference type="OrthoDB" id="26525at2759"/>
<dbReference type="OMA" id="NTTHECS"/>